<sequence>MEWFTTEDGKYRIESLSAATFPGALRVIREAFCQDESVCIGTEVNKNPVAAEELLELCADAALDGVSLVAVATDTGEVASAAFNKLQVATSDSSEKPFFEIFAEERCTQASSRALIEWMAEVDGRCNFFEKYNVDCSLEIMFLATLREHRYHKLGTILCRISIELGKKLEKGPVSQMTVQDLGPNYSNMVARKPVSKVPKICQALWTAEPTQKIGKVLNFEVGLRVSFNDFYYDGKAYSERLGQEVFAEAAALRL</sequence>
<reference evidence="1" key="1">
    <citation type="submission" date="2017-09" db="EMBL/GenBank/DDBJ databases">
        <title>Contemporary evolution of a Lepidopteran species, Heliothis virescens, in response to modern agricultural practices.</title>
        <authorList>
            <person name="Fritz M.L."/>
            <person name="Deyonke A.M."/>
            <person name="Papanicolaou A."/>
            <person name="Micinski S."/>
            <person name="Westbrook J."/>
            <person name="Gould F."/>
        </authorList>
    </citation>
    <scope>NUCLEOTIDE SEQUENCE [LARGE SCALE GENOMIC DNA]</scope>
    <source>
        <strain evidence="1">HvINT-</strain>
        <tissue evidence="1">Whole body</tissue>
    </source>
</reference>
<dbReference type="PANTHER" id="PTHR20905:SF28">
    <property type="entry name" value="GH28833P-RELATED"/>
    <property type="match status" value="1"/>
</dbReference>
<dbReference type="AlphaFoldDB" id="A0A2A4JNM6"/>
<proteinExistence type="predicted"/>
<dbReference type="GO" id="GO:0008080">
    <property type="term" value="F:N-acetyltransferase activity"/>
    <property type="evidence" value="ECO:0007669"/>
    <property type="project" value="TreeGrafter"/>
</dbReference>
<comment type="caution">
    <text evidence="1">The sequence shown here is derived from an EMBL/GenBank/DDBJ whole genome shotgun (WGS) entry which is preliminary data.</text>
</comment>
<gene>
    <name evidence="1" type="ORF">B5V51_233</name>
</gene>
<evidence type="ECO:0008006" key="2">
    <source>
        <dbReference type="Google" id="ProtNLM"/>
    </source>
</evidence>
<dbReference type="EMBL" id="NWSH01001031">
    <property type="protein sequence ID" value="PCG73022.1"/>
    <property type="molecule type" value="Genomic_DNA"/>
</dbReference>
<protein>
    <recommendedName>
        <fullName evidence="2">N-acetyltransferase domain-containing protein</fullName>
    </recommendedName>
</protein>
<organism evidence="1">
    <name type="scientific">Heliothis virescens</name>
    <name type="common">Tobacco budworm moth</name>
    <dbReference type="NCBI Taxonomy" id="7102"/>
    <lineage>
        <taxon>Eukaryota</taxon>
        <taxon>Metazoa</taxon>
        <taxon>Ecdysozoa</taxon>
        <taxon>Arthropoda</taxon>
        <taxon>Hexapoda</taxon>
        <taxon>Insecta</taxon>
        <taxon>Pterygota</taxon>
        <taxon>Neoptera</taxon>
        <taxon>Endopterygota</taxon>
        <taxon>Lepidoptera</taxon>
        <taxon>Glossata</taxon>
        <taxon>Ditrysia</taxon>
        <taxon>Noctuoidea</taxon>
        <taxon>Noctuidae</taxon>
        <taxon>Heliothinae</taxon>
        <taxon>Heliothis</taxon>
    </lineage>
</organism>
<evidence type="ECO:0000313" key="1">
    <source>
        <dbReference type="EMBL" id="PCG73022.1"/>
    </source>
</evidence>
<name>A0A2A4JNM6_HELVI</name>
<accession>A0A2A4JNM6</accession>
<dbReference type="Gene3D" id="3.40.630.30">
    <property type="match status" value="1"/>
</dbReference>
<dbReference type="PANTHER" id="PTHR20905">
    <property type="entry name" value="N-ACETYLTRANSFERASE-RELATED"/>
    <property type="match status" value="1"/>
</dbReference>